<sequence>MYESSKPREERDFAEFYPDLDETKPLITVTTPNERSRKVAVVNKHERLENLKKPSYRPLYSSPGTFAEKLPRNISSLGYNEHELGELRLLPETYFRAEATRSALVKNLLNFKDKFQVLYDMDEQDEEYLTVMNERRMAQSQNRVLDEVLEICFTYLEIEWYFIEKFLPPKNKVDSLNNYDMMNQAFLHSSKYGSDDGTGGSPDVDQRCAVCDESECDNSNAIVFCDGCDIAVHQECYGVTFIPEGSWLCRRCLISRSKKQRCLFCPSTTGAFKQTDNGLWGHVVCTLWINELYFANPIYMEPIEGLNQIPKGRWKLNCYICHQKVGACIQCCNKNCFLAYHATCARRSGLCMKMTKGIQGAIANQNSLLSYCDKHGPYDWNVEHDPKSGVEKTRLYFATVGAIKNRTEKLKIKIMQSKKSKTADLFKWNTKNGAPIIPITIALGLMNFLKDHHIALDNAAEVVNELCAYWTLKREQKQGAPLIKRLDATQYGQLTDEEIQQRISVLGILTEDVNKLLDLSTVVGQKSKVENQLVDTLVEETDLIHFPISYIISKLIDRIKELDSGKSLYKAQTNKHILSFQQIELKNSQYRYSSVAQFLEDLKKLEAYLLRQPEWKIMSQLKTLKRWRRESDARTKAALDMETSVLKKVGENGDLVEILSEDFTIEGTSVEERPWDDFELSSDLSDVEEPSNARKLLRIE</sequence>
<dbReference type="EMBL" id="HG793131">
    <property type="protein sequence ID" value="CDK29729.1"/>
    <property type="molecule type" value="Genomic_DNA"/>
</dbReference>
<dbReference type="Pfam" id="PF13832">
    <property type="entry name" value="zf-HC5HC2H_2"/>
    <property type="match status" value="1"/>
</dbReference>
<dbReference type="Gene3D" id="3.30.40.10">
    <property type="entry name" value="Zinc/RING finger domain, C3HC4 (zinc finger)"/>
    <property type="match status" value="2"/>
</dbReference>
<dbReference type="GO" id="GO:0005634">
    <property type="term" value="C:nucleus"/>
    <property type="evidence" value="ECO:0007669"/>
    <property type="project" value="UniProtKB-SubCell"/>
</dbReference>
<dbReference type="OrthoDB" id="20839at2759"/>
<evidence type="ECO:0000313" key="11">
    <source>
        <dbReference type="Proteomes" id="UP000019384"/>
    </source>
</evidence>
<dbReference type="PROSITE" id="PS01359">
    <property type="entry name" value="ZF_PHD_1"/>
    <property type="match status" value="1"/>
</dbReference>
<dbReference type="InterPro" id="IPR019786">
    <property type="entry name" value="Zinc_finger_PHD-type_CS"/>
</dbReference>
<feature type="domain" description="PHD-type" evidence="9">
    <location>
        <begin position="259"/>
        <end position="376"/>
    </location>
</feature>
<keyword evidence="4 7" id="KW-0863">Zinc-finger</keyword>
<dbReference type="InterPro" id="IPR019787">
    <property type="entry name" value="Znf_PHD-finger"/>
</dbReference>
<dbReference type="HOGENOM" id="CLU_002663_1_1_1"/>
<evidence type="ECO:0000259" key="9">
    <source>
        <dbReference type="PROSITE" id="PS51805"/>
    </source>
</evidence>
<gene>
    <name evidence="10" type="ORF">KUCA_T00005722001</name>
</gene>
<dbReference type="SUPFAM" id="SSF57903">
    <property type="entry name" value="FYVE/PHD zinc finger"/>
    <property type="match status" value="1"/>
</dbReference>
<dbReference type="Proteomes" id="UP000019384">
    <property type="component" value="Unassembled WGS sequence"/>
</dbReference>
<dbReference type="InterPro" id="IPR013083">
    <property type="entry name" value="Znf_RING/FYVE/PHD"/>
</dbReference>
<feature type="domain" description="PHD-type" evidence="8">
    <location>
        <begin position="205"/>
        <end position="255"/>
    </location>
</feature>
<dbReference type="GO" id="GO:0008270">
    <property type="term" value="F:zinc ion binding"/>
    <property type="evidence" value="ECO:0007669"/>
    <property type="project" value="UniProtKB-KW"/>
</dbReference>
<dbReference type="InterPro" id="IPR050701">
    <property type="entry name" value="Histone_Mod_Regulator"/>
</dbReference>
<dbReference type="GO" id="GO:1990467">
    <property type="term" value="C:NuA3a histone acetyltransferase complex"/>
    <property type="evidence" value="ECO:0007669"/>
    <property type="project" value="EnsemblFungi"/>
</dbReference>
<evidence type="ECO:0000256" key="1">
    <source>
        <dbReference type="ARBA" id="ARBA00004123"/>
    </source>
</evidence>
<reference evidence="10" key="1">
    <citation type="submission" date="2013-12" db="EMBL/GenBank/DDBJ databases">
        <authorList>
            <person name="Genoscope - CEA"/>
        </authorList>
    </citation>
    <scope>NUCLEOTIDE SEQUENCE</scope>
    <source>
        <strain evidence="10">CBS 1993</strain>
    </source>
</reference>
<dbReference type="PROSITE" id="PS51805">
    <property type="entry name" value="EPHD"/>
    <property type="match status" value="1"/>
</dbReference>
<dbReference type="GO" id="GO:0006357">
    <property type="term" value="P:regulation of transcription by RNA polymerase II"/>
    <property type="evidence" value="ECO:0007669"/>
    <property type="project" value="TreeGrafter"/>
</dbReference>
<dbReference type="InterPro" id="IPR034732">
    <property type="entry name" value="EPHD"/>
</dbReference>
<dbReference type="InterPro" id="IPR001965">
    <property type="entry name" value="Znf_PHD"/>
</dbReference>
<dbReference type="GO" id="GO:0140003">
    <property type="term" value="F:histone H3K36me3 reader activity"/>
    <property type="evidence" value="ECO:0007669"/>
    <property type="project" value="EnsemblFungi"/>
</dbReference>
<dbReference type="SMART" id="SM00249">
    <property type="entry name" value="PHD"/>
    <property type="match status" value="2"/>
</dbReference>
<reference evidence="10" key="2">
    <citation type="submission" date="2014-02" db="EMBL/GenBank/DDBJ databases">
        <title>Complete DNA sequence of /Kuraishia capsulata/ illustrates novel genomic features among budding yeasts (/Saccharomycotina/).</title>
        <authorList>
            <person name="Morales L."/>
            <person name="Noel B."/>
            <person name="Porcel B."/>
            <person name="Marcet-Houben M."/>
            <person name="Hullo M-F."/>
            <person name="Sacerdot C."/>
            <person name="Tekaia F."/>
            <person name="Leh-Louis V."/>
            <person name="Despons L."/>
            <person name="Khanna V."/>
            <person name="Aury J-M."/>
            <person name="Barbe V."/>
            <person name="Couloux A."/>
            <person name="Labadie K."/>
            <person name="Pelletier E."/>
            <person name="Souciet J-L."/>
            <person name="Boekhout T."/>
            <person name="Gabaldon T."/>
            <person name="Wincker P."/>
            <person name="Dujon B."/>
        </authorList>
    </citation>
    <scope>NUCLEOTIDE SEQUENCE</scope>
    <source>
        <strain evidence="10">CBS 1993</strain>
    </source>
</reference>
<dbReference type="STRING" id="1382522.W6MSP4"/>
<keyword evidence="5" id="KW-0862">Zinc</keyword>
<evidence type="ECO:0000256" key="7">
    <source>
        <dbReference type="PROSITE-ProRule" id="PRU00146"/>
    </source>
</evidence>
<proteinExistence type="predicted"/>
<keyword evidence="2" id="KW-0479">Metal-binding</keyword>
<dbReference type="GeneID" id="34523100"/>
<dbReference type="InterPro" id="IPR019542">
    <property type="entry name" value="Enhancer_polycomb-like_N"/>
</dbReference>
<dbReference type="Pfam" id="PF13831">
    <property type="entry name" value="PHD_2"/>
    <property type="match status" value="1"/>
</dbReference>
<comment type="subcellular location">
    <subcellularLocation>
        <location evidence="1">Nucleus</location>
    </subcellularLocation>
</comment>
<organism evidence="10 11">
    <name type="scientific">Kuraishia capsulata CBS 1993</name>
    <dbReference type="NCBI Taxonomy" id="1382522"/>
    <lineage>
        <taxon>Eukaryota</taxon>
        <taxon>Fungi</taxon>
        <taxon>Dikarya</taxon>
        <taxon>Ascomycota</taxon>
        <taxon>Saccharomycotina</taxon>
        <taxon>Pichiomycetes</taxon>
        <taxon>Pichiales</taxon>
        <taxon>Pichiaceae</taxon>
        <taxon>Kuraishia</taxon>
    </lineage>
</organism>
<protein>
    <recommendedName>
        <fullName evidence="12">PHD-type domain-containing protein</fullName>
    </recommendedName>
</protein>
<dbReference type="PROSITE" id="PS50016">
    <property type="entry name" value="ZF_PHD_2"/>
    <property type="match status" value="1"/>
</dbReference>
<evidence type="ECO:0000259" key="8">
    <source>
        <dbReference type="PROSITE" id="PS50016"/>
    </source>
</evidence>
<evidence type="ECO:0000256" key="6">
    <source>
        <dbReference type="ARBA" id="ARBA00023242"/>
    </source>
</evidence>
<dbReference type="GO" id="GO:0006338">
    <property type="term" value="P:chromatin remodeling"/>
    <property type="evidence" value="ECO:0007669"/>
    <property type="project" value="EnsemblFungi"/>
</dbReference>
<dbReference type="CDD" id="cd15492">
    <property type="entry name" value="PHD_BRPF_JADE_like"/>
    <property type="match status" value="1"/>
</dbReference>
<dbReference type="PANTHER" id="PTHR13793">
    <property type="entry name" value="PHD FINGER PROTEINS"/>
    <property type="match status" value="1"/>
</dbReference>
<evidence type="ECO:0000256" key="5">
    <source>
        <dbReference type="ARBA" id="ARBA00022833"/>
    </source>
</evidence>
<evidence type="ECO:0000256" key="3">
    <source>
        <dbReference type="ARBA" id="ARBA00022737"/>
    </source>
</evidence>
<keyword evidence="6" id="KW-0539">Nucleus</keyword>
<keyword evidence="11" id="KW-1185">Reference proteome</keyword>
<evidence type="ECO:0008006" key="12">
    <source>
        <dbReference type="Google" id="ProtNLM"/>
    </source>
</evidence>
<dbReference type="Pfam" id="PF10513">
    <property type="entry name" value="EPL1"/>
    <property type="match status" value="1"/>
</dbReference>
<dbReference type="InterPro" id="IPR011011">
    <property type="entry name" value="Znf_FYVE_PHD"/>
</dbReference>
<dbReference type="AlphaFoldDB" id="W6MSP4"/>
<dbReference type="PANTHER" id="PTHR13793:SF107">
    <property type="entry name" value="BROMODOMAIN-CONTAINING PROTEIN HOMOLOG"/>
    <property type="match status" value="1"/>
</dbReference>
<dbReference type="FunFam" id="3.30.40.10:FF:000007">
    <property type="entry name" value="Bromodomain containing 1, isoform CRA_b"/>
    <property type="match status" value="1"/>
</dbReference>
<evidence type="ECO:0000313" key="10">
    <source>
        <dbReference type="EMBL" id="CDK29729.1"/>
    </source>
</evidence>
<keyword evidence="3" id="KW-0677">Repeat</keyword>
<accession>W6MSP4</accession>
<name>W6MSP4_9ASCO</name>
<dbReference type="RefSeq" id="XP_022461712.1">
    <property type="nucleotide sequence ID" value="XM_022601763.1"/>
</dbReference>
<evidence type="ECO:0000256" key="2">
    <source>
        <dbReference type="ARBA" id="ARBA00022723"/>
    </source>
</evidence>
<dbReference type="GO" id="GO:1990468">
    <property type="term" value="C:NuA3b histone acetyltransferase complex"/>
    <property type="evidence" value="ECO:0007669"/>
    <property type="project" value="EnsemblFungi"/>
</dbReference>
<evidence type="ECO:0000256" key="4">
    <source>
        <dbReference type="ARBA" id="ARBA00022771"/>
    </source>
</evidence>